<evidence type="ECO:0000256" key="1">
    <source>
        <dbReference type="ARBA" id="ARBA00010928"/>
    </source>
</evidence>
<dbReference type="PANTHER" id="PTHR22604:SF105">
    <property type="entry name" value="TRANS-1,2-DIHYDROBENZENE-1,2-DIOL DEHYDROGENASE"/>
    <property type="match status" value="1"/>
</dbReference>
<dbReference type="InterPro" id="IPR000683">
    <property type="entry name" value="Gfo/Idh/MocA-like_OxRdtase_N"/>
</dbReference>
<accession>A0A1G6QF72</accession>
<dbReference type="Gene3D" id="3.40.50.720">
    <property type="entry name" value="NAD(P)-binding Rossmann-like Domain"/>
    <property type="match status" value="1"/>
</dbReference>
<dbReference type="InterPro" id="IPR050984">
    <property type="entry name" value="Gfo/Idh/MocA_domain"/>
</dbReference>
<reference evidence="5 6" key="1">
    <citation type="submission" date="2016-10" db="EMBL/GenBank/DDBJ databases">
        <authorList>
            <person name="Varghese N."/>
            <person name="Submissions S."/>
        </authorList>
    </citation>
    <scope>NUCLEOTIDE SEQUENCE [LARGE SCALE GENOMIC DNA]</scope>
    <source>
        <strain evidence="5 6">WG10</strain>
    </source>
</reference>
<dbReference type="GO" id="GO:0000166">
    <property type="term" value="F:nucleotide binding"/>
    <property type="evidence" value="ECO:0007669"/>
    <property type="project" value="InterPro"/>
</dbReference>
<dbReference type="Proteomes" id="UP000324896">
    <property type="component" value="Unassembled WGS sequence"/>
</dbReference>
<dbReference type="RefSeq" id="WP_149796834.1">
    <property type="nucleotide sequence ID" value="NZ_FMYT01000018.1"/>
</dbReference>
<protein>
    <submittedName>
        <fullName evidence="5">Uncharacterized protein</fullName>
    </submittedName>
</protein>
<evidence type="ECO:0000313" key="6">
    <source>
        <dbReference type="Proteomes" id="UP000324896"/>
    </source>
</evidence>
<dbReference type="Gene3D" id="3.30.360.10">
    <property type="entry name" value="Dihydrodipicolinate Reductase, domain 2"/>
    <property type="match status" value="1"/>
</dbReference>
<dbReference type="AlphaFoldDB" id="A0A1G6QF72"/>
<gene>
    <name evidence="5" type="ORF">SAMN04488597_1187</name>
</gene>
<evidence type="ECO:0000256" key="2">
    <source>
        <dbReference type="ARBA" id="ARBA00023002"/>
    </source>
</evidence>
<dbReference type="EMBL" id="FMYT01000018">
    <property type="protein sequence ID" value="SDC91142.1"/>
    <property type="molecule type" value="Genomic_DNA"/>
</dbReference>
<feature type="domain" description="GFO/IDH/MocA-like oxidoreductase" evidence="4">
    <location>
        <begin position="135"/>
        <end position="248"/>
    </location>
</feature>
<keyword evidence="2" id="KW-0560">Oxidoreductase</keyword>
<organism evidence="5 6">
    <name type="scientific">Halanaerobium congolense</name>
    <dbReference type="NCBI Taxonomy" id="54121"/>
    <lineage>
        <taxon>Bacteria</taxon>
        <taxon>Bacillati</taxon>
        <taxon>Bacillota</taxon>
        <taxon>Clostridia</taxon>
        <taxon>Halanaerobiales</taxon>
        <taxon>Halanaerobiaceae</taxon>
        <taxon>Halanaerobium</taxon>
    </lineage>
</organism>
<dbReference type="InterPro" id="IPR055170">
    <property type="entry name" value="GFO_IDH_MocA-like_dom"/>
</dbReference>
<evidence type="ECO:0000313" key="5">
    <source>
        <dbReference type="EMBL" id="SDC91142.1"/>
    </source>
</evidence>
<dbReference type="SUPFAM" id="SSF51735">
    <property type="entry name" value="NAD(P)-binding Rossmann-fold domains"/>
    <property type="match status" value="1"/>
</dbReference>
<sequence>MEKIRIGVLGCANIAERLVIPTIREMDEFELIAVSSRKTSKEKLKRFSLKFDCEGVLGYKNLLERKDLEAVYIPLPPSLHEEWTIKAFEVGKHVLVEKPSSINLESTKLMLEKAKEKNKVLMENYMFEYHSQFEYVKEILKEEVGDIRNLRASFGIPLMNRNNFRYKKDLGGGVLLDAAGYPVKACQMFLGNDIEVKSANLNYMDGFEVDMYGTASLKSVIGITGQISFGFDNYYQCSIEIWGNKGKITFKRAFTAHPNVKPKIIIEKQDLRKEILLEVDNHFKGILKQFYNVILNDNGKIEYEKILRQAELIQDIRRIAENG</sequence>
<dbReference type="PANTHER" id="PTHR22604">
    <property type="entry name" value="OXIDOREDUCTASES"/>
    <property type="match status" value="1"/>
</dbReference>
<name>A0A1G6QF72_9FIRM</name>
<dbReference type="InterPro" id="IPR036291">
    <property type="entry name" value="NAD(P)-bd_dom_sf"/>
</dbReference>
<dbReference type="GO" id="GO:0016491">
    <property type="term" value="F:oxidoreductase activity"/>
    <property type="evidence" value="ECO:0007669"/>
    <property type="project" value="UniProtKB-KW"/>
</dbReference>
<evidence type="ECO:0000259" key="4">
    <source>
        <dbReference type="Pfam" id="PF22725"/>
    </source>
</evidence>
<comment type="similarity">
    <text evidence="1">Belongs to the Gfo/Idh/MocA family.</text>
</comment>
<evidence type="ECO:0000259" key="3">
    <source>
        <dbReference type="Pfam" id="PF01408"/>
    </source>
</evidence>
<dbReference type="Pfam" id="PF22725">
    <property type="entry name" value="GFO_IDH_MocA_C3"/>
    <property type="match status" value="1"/>
</dbReference>
<dbReference type="SUPFAM" id="SSF55347">
    <property type="entry name" value="Glyceraldehyde-3-phosphate dehydrogenase-like, C-terminal domain"/>
    <property type="match status" value="1"/>
</dbReference>
<proteinExistence type="inferred from homology"/>
<dbReference type="Pfam" id="PF01408">
    <property type="entry name" value="GFO_IDH_MocA"/>
    <property type="match status" value="1"/>
</dbReference>
<feature type="domain" description="Gfo/Idh/MocA-like oxidoreductase N-terminal" evidence="3">
    <location>
        <begin position="4"/>
        <end position="125"/>
    </location>
</feature>